<feature type="compositionally biased region" description="Basic residues" evidence="1">
    <location>
        <begin position="109"/>
        <end position="118"/>
    </location>
</feature>
<feature type="compositionally biased region" description="Acidic residues" evidence="1">
    <location>
        <begin position="173"/>
        <end position="191"/>
    </location>
</feature>
<feature type="region of interest" description="Disordered" evidence="1">
    <location>
        <begin position="162"/>
        <end position="207"/>
    </location>
</feature>
<dbReference type="EMBL" id="AJVK01019183">
    <property type="status" value="NOT_ANNOTATED_CDS"/>
    <property type="molecule type" value="Genomic_DNA"/>
</dbReference>
<sequence>MCKKKTFPEEFSHSHLYFQAITLAKTCESTTEMRECRAPKDWSLLALQNVRTGKSHYLVICRCPDGFRLEGPMSHDQPTYASVPGIRVFGMMCVKPGYFIKHPTQSQPPKRRPTRPPSHKYTESYQQSQYQTNYQYLNRPGSPPPYSSTISSRPQYQNIVNTYSRRTRNGTSSEEEPLLEEETPEPDQDLEDTTRSERSYKSSIPEFPIHRIKELIQQLQWDQ</sequence>
<dbReference type="VEuPathDB" id="VectorBase:PPAI010801"/>
<feature type="region of interest" description="Disordered" evidence="1">
    <location>
        <begin position="100"/>
        <end position="128"/>
    </location>
</feature>
<name>A0A1B0DQL0_PHLPP</name>
<dbReference type="VEuPathDB" id="VectorBase:PPAPM1_005587"/>
<dbReference type="EnsemblMetazoa" id="PPAI010801-RA">
    <property type="protein sequence ID" value="PPAI010801-PA"/>
    <property type="gene ID" value="PPAI010801"/>
</dbReference>
<accession>A0A1B0DQL0</accession>
<organism evidence="2 3">
    <name type="scientific">Phlebotomus papatasi</name>
    <name type="common">Sandfly</name>
    <dbReference type="NCBI Taxonomy" id="29031"/>
    <lineage>
        <taxon>Eukaryota</taxon>
        <taxon>Metazoa</taxon>
        <taxon>Ecdysozoa</taxon>
        <taxon>Arthropoda</taxon>
        <taxon>Hexapoda</taxon>
        <taxon>Insecta</taxon>
        <taxon>Pterygota</taxon>
        <taxon>Neoptera</taxon>
        <taxon>Endopterygota</taxon>
        <taxon>Diptera</taxon>
        <taxon>Nematocera</taxon>
        <taxon>Psychodoidea</taxon>
        <taxon>Psychodidae</taxon>
        <taxon>Phlebotomus</taxon>
        <taxon>Phlebotomus</taxon>
    </lineage>
</organism>
<keyword evidence="3" id="KW-1185">Reference proteome</keyword>
<dbReference type="Proteomes" id="UP000092462">
    <property type="component" value="Unassembled WGS sequence"/>
</dbReference>
<feature type="compositionally biased region" description="Polar residues" evidence="1">
    <location>
        <begin position="162"/>
        <end position="172"/>
    </location>
</feature>
<reference evidence="2" key="1">
    <citation type="submission" date="2022-08" db="UniProtKB">
        <authorList>
            <consortium name="EnsemblMetazoa"/>
        </authorList>
    </citation>
    <scope>IDENTIFICATION</scope>
    <source>
        <strain evidence="2">Israel</strain>
    </source>
</reference>
<protein>
    <submittedName>
        <fullName evidence="2">Uncharacterized protein</fullName>
    </submittedName>
</protein>
<evidence type="ECO:0000313" key="2">
    <source>
        <dbReference type="EnsemblMetazoa" id="PPAI010801-PA"/>
    </source>
</evidence>
<proteinExistence type="predicted"/>
<evidence type="ECO:0000256" key="1">
    <source>
        <dbReference type="SAM" id="MobiDB-lite"/>
    </source>
</evidence>
<evidence type="ECO:0000313" key="3">
    <source>
        <dbReference type="Proteomes" id="UP000092462"/>
    </source>
</evidence>
<dbReference type="AlphaFoldDB" id="A0A1B0DQL0"/>